<dbReference type="PANTHER" id="PTHR13285">
    <property type="entry name" value="ACYLTRANSFERASE"/>
    <property type="match status" value="1"/>
</dbReference>
<protein>
    <submittedName>
        <fullName evidence="11">MBOAT family protein</fullName>
    </submittedName>
</protein>
<comment type="subcellular location">
    <subcellularLocation>
        <location evidence="1">Cell membrane</location>
        <topology evidence="1">Multi-pass membrane protein</topology>
    </subcellularLocation>
</comment>
<evidence type="ECO:0000256" key="8">
    <source>
        <dbReference type="ARBA" id="ARBA00023315"/>
    </source>
</evidence>
<dbReference type="PANTHER" id="PTHR13285:SF23">
    <property type="entry name" value="TEICHOIC ACID D-ALANYLTRANSFERASE"/>
    <property type="match status" value="1"/>
</dbReference>
<feature type="transmembrane region" description="Helical" evidence="10">
    <location>
        <begin position="108"/>
        <end position="130"/>
    </location>
</feature>
<dbReference type="EMBL" id="JAJEQM010000001">
    <property type="protein sequence ID" value="MCC2209221.1"/>
    <property type="molecule type" value="Genomic_DNA"/>
</dbReference>
<dbReference type="AlphaFoldDB" id="A0AAE3DVU1"/>
<feature type="transmembrane region" description="Helical" evidence="10">
    <location>
        <begin position="311"/>
        <end position="335"/>
    </location>
</feature>
<dbReference type="PIRSF" id="PIRSF016636">
    <property type="entry name" value="AlgI_DltB"/>
    <property type="match status" value="1"/>
</dbReference>
<feature type="transmembrane region" description="Helical" evidence="10">
    <location>
        <begin position="39"/>
        <end position="68"/>
    </location>
</feature>
<feature type="transmembrane region" description="Helical" evidence="10">
    <location>
        <begin position="80"/>
        <end position="96"/>
    </location>
</feature>
<evidence type="ECO:0000256" key="1">
    <source>
        <dbReference type="ARBA" id="ARBA00004651"/>
    </source>
</evidence>
<dbReference type="GO" id="GO:0005886">
    <property type="term" value="C:plasma membrane"/>
    <property type="evidence" value="ECO:0007669"/>
    <property type="project" value="UniProtKB-SubCell"/>
</dbReference>
<evidence type="ECO:0000256" key="9">
    <source>
        <dbReference type="PIRNR" id="PIRNR016636"/>
    </source>
</evidence>
<evidence type="ECO:0000256" key="6">
    <source>
        <dbReference type="ARBA" id="ARBA00022989"/>
    </source>
</evidence>
<evidence type="ECO:0000256" key="4">
    <source>
        <dbReference type="ARBA" id="ARBA00022679"/>
    </source>
</evidence>
<evidence type="ECO:0000313" key="11">
    <source>
        <dbReference type="EMBL" id="MCC2209221.1"/>
    </source>
</evidence>
<comment type="caution">
    <text evidence="11">The sequence shown here is derived from an EMBL/GenBank/DDBJ whole genome shotgun (WGS) entry which is preliminary data.</text>
</comment>
<evidence type="ECO:0000256" key="2">
    <source>
        <dbReference type="ARBA" id="ARBA00010323"/>
    </source>
</evidence>
<sequence length="382" mass="44563">MWYLQTDVLLRLFIACGAMILISGLSRLIFKKDFGPKVLVFASIAVIAYVSWQLAIAIVCYTLITFIFARILKPLKKTRRFFFVLFSILCTVPFFYGRMTEFFPQLPVIITFVGIAYHMLKAVDVMYFVYYTDMDIPFLTYVNYMLFFPTFTAGPIFRYRDFQKVYNKPVPLTTDRFITCVKRFIKGMFKKMVVLYFVSTFFNFLVASEKHWYVSLAIVVFSYLFLFFDLSGYSDMAIAVGSVMGYTVPENFRKPWAAASFTQFWRNWHITLSDWVREHIFVVLNGKKLGKLASAGMGFLVMYVMEMWHGFTWVYVIGGIYNGLCLGLENLLGLTKAEKRKMKKPVYIARCIIVNMLFAFNTLMFTVTPAQFFEILKGFIRI</sequence>
<feature type="transmembrane region" description="Helical" evidence="10">
    <location>
        <begin position="136"/>
        <end position="157"/>
    </location>
</feature>
<evidence type="ECO:0000256" key="10">
    <source>
        <dbReference type="SAM" id="Phobius"/>
    </source>
</evidence>
<evidence type="ECO:0000256" key="3">
    <source>
        <dbReference type="ARBA" id="ARBA00022475"/>
    </source>
</evidence>
<comment type="similarity">
    <text evidence="2 9">Belongs to the membrane-bound acyltransferase family.</text>
</comment>
<gene>
    <name evidence="11" type="ORF">LKE05_00185</name>
</gene>
<feature type="transmembrane region" description="Helical" evidence="10">
    <location>
        <begin position="12"/>
        <end position="30"/>
    </location>
</feature>
<evidence type="ECO:0000256" key="7">
    <source>
        <dbReference type="ARBA" id="ARBA00023136"/>
    </source>
</evidence>
<keyword evidence="7 9" id="KW-0472">Membrane</keyword>
<organism evidence="11 12">
    <name type="scientific">Hominilimicola fabiformis</name>
    <dbReference type="NCBI Taxonomy" id="2885356"/>
    <lineage>
        <taxon>Bacteria</taxon>
        <taxon>Bacillati</taxon>
        <taxon>Bacillota</taxon>
        <taxon>Clostridia</taxon>
        <taxon>Eubacteriales</taxon>
        <taxon>Oscillospiraceae</taxon>
        <taxon>Hominilimicola</taxon>
    </lineage>
</organism>
<accession>A0AAE3DVU1</accession>
<evidence type="ECO:0000256" key="5">
    <source>
        <dbReference type="ARBA" id="ARBA00022692"/>
    </source>
</evidence>
<dbReference type="Pfam" id="PF03062">
    <property type="entry name" value="MBOAT"/>
    <property type="match status" value="1"/>
</dbReference>
<dbReference type="Proteomes" id="UP001198242">
    <property type="component" value="Unassembled WGS sequence"/>
</dbReference>
<proteinExistence type="inferred from homology"/>
<name>A0AAE3DVU1_9FIRM</name>
<feature type="transmembrane region" description="Helical" evidence="10">
    <location>
        <begin position="188"/>
        <end position="206"/>
    </location>
</feature>
<dbReference type="InterPro" id="IPR024194">
    <property type="entry name" value="Ac/AlaTfrase_AlgI/DltB"/>
</dbReference>
<keyword evidence="3 9" id="KW-1003">Cell membrane</keyword>
<keyword evidence="4 9" id="KW-0808">Transferase</keyword>
<evidence type="ECO:0000313" key="12">
    <source>
        <dbReference type="Proteomes" id="UP001198242"/>
    </source>
</evidence>
<reference evidence="11 12" key="1">
    <citation type="submission" date="2021-10" db="EMBL/GenBank/DDBJ databases">
        <title>Anaerobic single-cell dispensing facilitates the cultivation of human gut bacteria.</title>
        <authorList>
            <person name="Afrizal A."/>
        </authorList>
    </citation>
    <scope>NUCLEOTIDE SEQUENCE [LARGE SCALE GENOMIC DNA]</scope>
    <source>
        <strain evidence="11 12">CLA-AA-H232</strain>
    </source>
</reference>
<dbReference type="InterPro" id="IPR051085">
    <property type="entry name" value="MB_O-acyltransferase"/>
</dbReference>
<keyword evidence="12" id="KW-1185">Reference proteome</keyword>
<keyword evidence="5 10" id="KW-0812">Transmembrane</keyword>
<feature type="transmembrane region" description="Helical" evidence="10">
    <location>
        <begin position="347"/>
        <end position="367"/>
    </location>
</feature>
<keyword evidence="6 10" id="KW-1133">Transmembrane helix</keyword>
<dbReference type="RefSeq" id="WP_022229448.1">
    <property type="nucleotide sequence ID" value="NZ_JAJEQM010000001.1"/>
</dbReference>
<dbReference type="GO" id="GO:0016746">
    <property type="term" value="F:acyltransferase activity"/>
    <property type="evidence" value="ECO:0007669"/>
    <property type="project" value="UniProtKB-KW"/>
</dbReference>
<dbReference type="InterPro" id="IPR004299">
    <property type="entry name" value="MBOAT_fam"/>
</dbReference>
<keyword evidence="8 9" id="KW-0012">Acyltransferase</keyword>
<feature type="transmembrane region" description="Helical" evidence="10">
    <location>
        <begin position="212"/>
        <end position="230"/>
    </location>
</feature>